<keyword evidence="2" id="KW-1185">Reference proteome</keyword>
<sequence length="173" mass="19272">MVNFCMGVSVGVSLTIEEALLTVGAKASYDDCSKSGERAQDASKTKSVIEDIIPRVRGGDTKSVGRLLESWNANAYRYWGRSLKLNPTIIDFEFFFCHRFQQRVGRAHRVQHVKIQGGQVIQYMVCGPAGHHGHPVNLSLEGEQGSVPTLLLKMVDLCVQAEVYKWRHVNNLA</sequence>
<gene>
    <name evidence="1" type="ORF">K3G42_019892</name>
</gene>
<evidence type="ECO:0000313" key="1">
    <source>
        <dbReference type="EMBL" id="KAH7999864.1"/>
    </source>
</evidence>
<comment type="caution">
    <text evidence="1">The sequence shown here is derived from an EMBL/GenBank/DDBJ whole genome shotgun (WGS) entry which is preliminary data.</text>
</comment>
<reference evidence="1" key="1">
    <citation type="submission" date="2021-08" db="EMBL/GenBank/DDBJ databases">
        <title>The first chromosome-level gecko genome reveals the dynamic sex chromosomes of Neotropical dwarf geckos (Sphaerodactylidae: Sphaerodactylus).</title>
        <authorList>
            <person name="Pinto B.J."/>
            <person name="Keating S.E."/>
            <person name="Gamble T."/>
        </authorList>
    </citation>
    <scope>NUCLEOTIDE SEQUENCE</scope>
    <source>
        <strain evidence="1">TG3544</strain>
    </source>
</reference>
<dbReference type="Proteomes" id="UP000827872">
    <property type="component" value="Linkage Group LG05"/>
</dbReference>
<protein>
    <submittedName>
        <fullName evidence="1">Uncharacterized protein</fullName>
    </submittedName>
</protein>
<proteinExistence type="predicted"/>
<name>A0ACB8F465_9SAUR</name>
<dbReference type="EMBL" id="CM037618">
    <property type="protein sequence ID" value="KAH7999864.1"/>
    <property type="molecule type" value="Genomic_DNA"/>
</dbReference>
<organism evidence="1 2">
    <name type="scientific">Sphaerodactylus townsendi</name>
    <dbReference type="NCBI Taxonomy" id="933632"/>
    <lineage>
        <taxon>Eukaryota</taxon>
        <taxon>Metazoa</taxon>
        <taxon>Chordata</taxon>
        <taxon>Craniata</taxon>
        <taxon>Vertebrata</taxon>
        <taxon>Euteleostomi</taxon>
        <taxon>Lepidosauria</taxon>
        <taxon>Squamata</taxon>
        <taxon>Bifurcata</taxon>
        <taxon>Gekkota</taxon>
        <taxon>Sphaerodactylidae</taxon>
        <taxon>Sphaerodactylus</taxon>
    </lineage>
</organism>
<evidence type="ECO:0000313" key="2">
    <source>
        <dbReference type="Proteomes" id="UP000827872"/>
    </source>
</evidence>
<accession>A0ACB8F465</accession>